<accession>A0A4Q7EKU7</accession>
<gene>
    <name evidence="7" type="ORF">C3B51_04765</name>
</gene>
<dbReference type="InterPro" id="IPR016167">
    <property type="entry name" value="FAD-bd_PCMH_sub1"/>
</dbReference>
<dbReference type="InterPro" id="IPR012951">
    <property type="entry name" value="BBE"/>
</dbReference>
<reference evidence="7 8" key="1">
    <citation type="submission" date="2018-01" db="EMBL/GenBank/DDBJ databases">
        <title>Co-occurrence of chitin degradation, pigmentation and bioactivity in marine Pseudoalteromonas.</title>
        <authorList>
            <person name="Paulsen S."/>
            <person name="Gram L."/>
            <person name="Machado H."/>
        </authorList>
    </citation>
    <scope>NUCLEOTIDE SEQUENCE [LARGE SCALE GENOMIC DNA]</scope>
    <source>
        <strain evidence="7 8">S1946</strain>
    </source>
</reference>
<dbReference type="InterPro" id="IPR016166">
    <property type="entry name" value="FAD-bd_PCMH"/>
</dbReference>
<dbReference type="RefSeq" id="WP_130244338.1">
    <property type="nucleotide sequence ID" value="NZ_PPUZ01000011.1"/>
</dbReference>
<dbReference type="EMBL" id="PPUZ01000011">
    <property type="protein sequence ID" value="RZM84235.1"/>
    <property type="molecule type" value="Genomic_DNA"/>
</dbReference>
<evidence type="ECO:0000256" key="1">
    <source>
        <dbReference type="ARBA" id="ARBA00001974"/>
    </source>
</evidence>
<dbReference type="AlphaFoldDB" id="A0A4Q7EKU7"/>
<dbReference type="Pfam" id="PF08031">
    <property type="entry name" value="BBE"/>
    <property type="match status" value="1"/>
</dbReference>
<dbReference type="Gene3D" id="3.40.462.20">
    <property type="match status" value="1"/>
</dbReference>
<proteinExistence type="inferred from homology"/>
<evidence type="ECO:0000256" key="3">
    <source>
        <dbReference type="ARBA" id="ARBA00022630"/>
    </source>
</evidence>
<dbReference type="SUPFAM" id="SSF56176">
    <property type="entry name" value="FAD-binding/transporter-associated domain-like"/>
    <property type="match status" value="1"/>
</dbReference>
<keyword evidence="4" id="KW-0274">FAD</keyword>
<feature type="domain" description="FAD-binding PCMH-type" evidence="6">
    <location>
        <begin position="39"/>
        <end position="210"/>
    </location>
</feature>
<protein>
    <recommendedName>
        <fullName evidence="6">FAD-binding PCMH-type domain-containing protein</fullName>
    </recommendedName>
</protein>
<evidence type="ECO:0000313" key="8">
    <source>
        <dbReference type="Proteomes" id="UP000292345"/>
    </source>
</evidence>
<dbReference type="InterPro" id="IPR016169">
    <property type="entry name" value="FAD-bd_PCMH_sub2"/>
</dbReference>
<dbReference type="Gene3D" id="3.30.43.10">
    <property type="entry name" value="Uridine Diphospho-n-acetylenolpyruvylglucosamine Reductase, domain 2"/>
    <property type="match status" value="1"/>
</dbReference>
<comment type="similarity">
    <text evidence="2">Belongs to the oxygen-dependent FAD-linked oxidoreductase family.</text>
</comment>
<evidence type="ECO:0000256" key="5">
    <source>
        <dbReference type="ARBA" id="ARBA00023002"/>
    </source>
</evidence>
<dbReference type="GO" id="GO:0016491">
    <property type="term" value="F:oxidoreductase activity"/>
    <property type="evidence" value="ECO:0007669"/>
    <property type="project" value="UniProtKB-KW"/>
</dbReference>
<dbReference type="InterPro" id="IPR006094">
    <property type="entry name" value="Oxid_FAD_bind_N"/>
</dbReference>
<dbReference type="GO" id="GO:0071949">
    <property type="term" value="F:FAD binding"/>
    <property type="evidence" value="ECO:0007669"/>
    <property type="project" value="InterPro"/>
</dbReference>
<dbReference type="Proteomes" id="UP000292345">
    <property type="component" value="Unassembled WGS sequence"/>
</dbReference>
<organism evidence="7 8">
    <name type="scientific">Pseudoalteromonas rubra</name>
    <dbReference type="NCBI Taxonomy" id="43658"/>
    <lineage>
        <taxon>Bacteria</taxon>
        <taxon>Pseudomonadati</taxon>
        <taxon>Pseudomonadota</taxon>
        <taxon>Gammaproteobacteria</taxon>
        <taxon>Alteromonadales</taxon>
        <taxon>Pseudoalteromonadaceae</taxon>
        <taxon>Pseudoalteromonas</taxon>
    </lineage>
</organism>
<dbReference type="InterPro" id="IPR036318">
    <property type="entry name" value="FAD-bd_PCMH-like_sf"/>
</dbReference>
<evidence type="ECO:0000256" key="2">
    <source>
        <dbReference type="ARBA" id="ARBA00005466"/>
    </source>
</evidence>
<dbReference type="PANTHER" id="PTHR42973:SF39">
    <property type="entry name" value="FAD-BINDING PCMH-TYPE DOMAIN-CONTAINING PROTEIN"/>
    <property type="match status" value="1"/>
</dbReference>
<evidence type="ECO:0000313" key="7">
    <source>
        <dbReference type="EMBL" id="RZM84235.1"/>
    </source>
</evidence>
<sequence>MTILPKLFLLQLKKVSECQIYLPNTKEYKNKVQVYNRAIKNFPLAVVEPYNKNDVVALVRLANKYRVRFCVKGGGHNTAGSSVQTGTLVIDMSKFKRIGINPLEKRVIVEAGVLNNELDDACEPYQLALPLGTCNSVGVVGSTLGGGVGFLSRKFGLVIDNVIKFEIVTGQGKLLNVTKENHSDLFWGLRGAGAGHYGVVISIDYKLWKIPQKVYGGTISWSLSAGKKVLTHYFNVMKEADTSTFLYAYAGPSESGQASVSVFGICLQSKEKSKALFDSFLALAKPIEKNIGFRSYYELQSAHYNEGLAIYWKNKFVKGHPIELVDCIVNAMSECPENMGGIMLDPMGGAIKNLTKNETAFIHRENDYILSCTGIYSNDYVPKKIKQWVNKSMQEFGGYCQSTSYQNYEDQEASDHNQYFSHHSARLSKLKKKYDPHNLIYGILSKSK</sequence>
<dbReference type="PANTHER" id="PTHR42973">
    <property type="entry name" value="BINDING OXIDOREDUCTASE, PUTATIVE (AFU_ORTHOLOGUE AFUA_1G17690)-RELATED"/>
    <property type="match status" value="1"/>
</dbReference>
<dbReference type="Gene3D" id="3.30.465.10">
    <property type="match status" value="1"/>
</dbReference>
<dbReference type="PROSITE" id="PS51387">
    <property type="entry name" value="FAD_PCMH"/>
    <property type="match status" value="1"/>
</dbReference>
<keyword evidence="3" id="KW-0285">Flavoprotein</keyword>
<evidence type="ECO:0000256" key="4">
    <source>
        <dbReference type="ARBA" id="ARBA00022827"/>
    </source>
</evidence>
<comment type="caution">
    <text evidence="7">The sequence shown here is derived from an EMBL/GenBank/DDBJ whole genome shotgun (WGS) entry which is preliminary data.</text>
</comment>
<dbReference type="InterPro" id="IPR050416">
    <property type="entry name" value="FAD-linked_Oxidoreductase"/>
</dbReference>
<keyword evidence="5" id="KW-0560">Oxidoreductase</keyword>
<comment type="cofactor">
    <cofactor evidence="1">
        <name>FAD</name>
        <dbReference type="ChEBI" id="CHEBI:57692"/>
    </cofactor>
</comment>
<dbReference type="Pfam" id="PF01565">
    <property type="entry name" value="FAD_binding_4"/>
    <property type="match status" value="1"/>
</dbReference>
<name>A0A4Q7EKU7_9GAMM</name>
<evidence type="ECO:0000259" key="6">
    <source>
        <dbReference type="PROSITE" id="PS51387"/>
    </source>
</evidence>